<gene>
    <name evidence="1" type="ORF">NPIL_225521</name>
</gene>
<dbReference type="AlphaFoldDB" id="A0A8X6UQQ6"/>
<evidence type="ECO:0000313" key="1">
    <source>
        <dbReference type="EMBL" id="GFU33461.1"/>
    </source>
</evidence>
<name>A0A8X6UQQ6_NEPPI</name>
<proteinExistence type="predicted"/>
<protein>
    <submittedName>
        <fullName evidence="1">Uncharacterized protein</fullName>
    </submittedName>
</protein>
<keyword evidence="2" id="KW-1185">Reference proteome</keyword>
<dbReference type="Proteomes" id="UP000887013">
    <property type="component" value="Unassembled WGS sequence"/>
</dbReference>
<evidence type="ECO:0000313" key="2">
    <source>
        <dbReference type="Proteomes" id="UP000887013"/>
    </source>
</evidence>
<sequence>MWKGGRGFIYRHGEYIDRASNPPFSLRLTSALSCCRFFFIPFSSREHHSSSIKSLRARARQGTVKNALLIKGRCNPHLLRQPSEEFHFE</sequence>
<accession>A0A8X6UQQ6</accession>
<reference evidence="1" key="1">
    <citation type="submission" date="2020-08" db="EMBL/GenBank/DDBJ databases">
        <title>Multicomponent nature underlies the extraordinary mechanical properties of spider dragline silk.</title>
        <authorList>
            <person name="Kono N."/>
            <person name="Nakamura H."/>
            <person name="Mori M."/>
            <person name="Yoshida Y."/>
            <person name="Ohtoshi R."/>
            <person name="Malay A.D."/>
            <person name="Moran D.A.P."/>
            <person name="Tomita M."/>
            <person name="Numata K."/>
            <person name="Arakawa K."/>
        </authorList>
    </citation>
    <scope>NUCLEOTIDE SEQUENCE</scope>
</reference>
<dbReference type="EMBL" id="BMAW01083363">
    <property type="protein sequence ID" value="GFU33461.1"/>
    <property type="molecule type" value="Genomic_DNA"/>
</dbReference>
<organism evidence="1 2">
    <name type="scientific">Nephila pilipes</name>
    <name type="common">Giant wood spider</name>
    <name type="synonym">Nephila maculata</name>
    <dbReference type="NCBI Taxonomy" id="299642"/>
    <lineage>
        <taxon>Eukaryota</taxon>
        <taxon>Metazoa</taxon>
        <taxon>Ecdysozoa</taxon>
        <taxon>Arthropoda</taxon>
        <taxon>Chelicerata</taxon>
        <taxon>Arachnida</taxon>
        <taxon>Araneae</taxon>
        <taxon>Araneomorphae</taxon>
        <taxon>Entelegynae</taxon>
        <taxon>Araneoidea</taxon>
        <taxon>Nephilidae</taxon>
        <taxon>Nephila</taxon>
    </lineage>
</organism>
<comment type="caution">
    <text evidence="1">The sequence shown here is derived from an EMBL/GenBank/DDBJ whole genome shotgun (WGS) entry which is preliminary data.</text>
</comment>